<keyword evidence="6" id="KW-1185">Reference proteome</keyword>
<dbReference type="OrthoDB" id="9152244at2"/>
<dbReference type="KEGG" id="dalk:DSCA_22710"/>
<dbReference type="SUPFAM" id="SSF46785">
    <property type="entry name" value="Winged helix' DNA-binding domain"/>
    <property type="match status" value="1"/>
</dbReference>
<gene>
    <name evidence="5" type="ORF">DSCA_22710</name>
</gene>
<dbReference type="InterPro" id="IPR036388">
    <property type="entry name" value="WH-like_DNA-bd_sf"/>
</dbReference>
<dbReference type="Proteomes" id="UP000427906">
    <property type="component" value="Chromosome"/>
</dbReference>
<dbReference type="PANTHER" id="PTHR30154">
    <property type="entry name" value="LEUCINE-RESPONSIVE REGULATORY PROTEIN"/>
    <property type="match status" value="1"/>
</dbReference>
<dbReference type="PRINTS" id="PR00033">
    <property type="entry name" value="HTHASNC"/>
</dbReference>
<dbReference type="InterPro" id="IPR019888">
    <property type="entry name" value="Tscrpt_reg_AsnC-like"/>
</dbReference>
<keyword evidence="3" id="KW-0804">Transcription</keyword>
<dbReference type="RefSeq" id="WP_155316512.1">
    <property type="nucleotide sequence ID" value="NZ_AP021874.1"/>
</dbReference>
<keyword evidence="2" id="KW-0238">DNA-binding</keyword>
<dbReference type="GO" id="GO:0043200">
    <property type="term" value="P:response to amino acid"/>
    <property type="evidence" value="ECO:0007669"/>
    <property type="project" value="TreeGrafter"/>
</dbReference>
<dbReference type="InterPro" id="IPR036390">
    <property type="entry name" value="WH_DNA-bd_sf"/>
</dbReference>
<dbReference type="AlphaFoldDB" id="A0A5K7YN63"/>
<organism evidence="5 6">
    <name type="scientific">Desulfosarcina alkanivorans</name>
    <dbReference type="NCBI Taxonomy" id="571177"/>
    <lineage>
        <taxon>Bacteria</taxon>
        <taxon>Pseudomonadati</taxon>
        <taxon>Thermodesulfobacteriota</taxon>
        <taxon>Desulfobacteria</taxon>
        <taxon>Desulfobacterales</taxon>
        <taxon>Desulfosarcinaceae</taxon>
        <taxon>Desulfosarcina</taxon>
    </lineage>
</organism>
<evidence type="ECO:0000313" key="5">
    <source>
        <dbReference type="EMBL" id="BBO68341.1"/>
    </source>
</evidence>
<evidence type="ECO:0000256" key="2">
    <source>
        <dbReference type="ARBA" id="ARBA00023125"/>
    </source>
</evidence>
<evidence type="ECO:0000313" key="6">
    <source>
        <dbReference type="Proteomes" id="UP000427906"/>
    </source>
</evidence>
<dbReference type="Gene3D" id="1.10.10.10">
    <property type="entry name" value="Winged helix-like DNA-binding domain superfamily/Winged helix DNA-binding domain"/>
    <property type="match status" value="1"/>
</dbReference>
<sequence length="158" mass="17500">MDKPKLDNLDKDLIRLLKVDGRLPTAHIAERLEVTTPTVRSRMKALIARGVMRVAGLVNLSAASDLTTALIGINIESLGQLNNQLEQLTAMKQVHWAAVVTGRFDVIAEVVVNGGMEDLYRFTSVDLPAIGRVTHCETFVVMRSSRKWMFSPDGLEGW</sequence>
<keyword evidence="1" id="KW-0805">Transcription regulation</keyword>
<proteinExistence type="predicted"/>
<feature type="domain" description="HTH asnC-type" evidence="4">
    <location>
        <begin position="6"/>
        <end position="74"/>
    </location>
</feature>
<accession>A0A5K7YN63</accession>
<dbReference type="GO" id="GO:0043565">
    <property type="term" value="F:sequence-specific DNA binding"/>
    <property type="evidence" value="ECO:0007669"/>
    <property type="project" value="InterPro"/>
</dbReference>
<dbReference type="InterPro" id="IPR000485">
    <property type="entry name" value="AsnC-type_HTH_dom"/>
</dbReference>
<dbReference type="Gene3D" id="3.30.70.920">
    <property type="match status" value="1"/>
</dbReference>
<dbReference type="PROSITE" id="PS50956">
    <property type="entry name" value="HTH_ASNC_2"/>
    <property type="match status" value="1"/>
</dbReference>
<dbReference type="InterPro" id="IPR019887">
    <property type="entry name" value="Tscrpt_reg_AsnC/Lrp_C"/>
</dbReference>
<evidence type="ECO:0000256" key="1">
    <source>
        <dbReference type="ARBA" id="ARBA00023015"/>
    </source>
</evidence>
<dbReference type="PANTHER" id="PTHR30154:SF34">
    <property type="entry name" value="TRANSCRIPTIONAL REGULATOR AZLB"/>
    <property type="match status" value="1"/>
</dbReference>
<dbReference type="SMART" id="SM00344">
    <property type="entry name" value="HTH_ASNC"/>
    <property type="match status" value="1"/>
</dbReference>
<dbReference type="InterPro" id="IPR011008">
    <property type="entry name" value="Dimeric_a/b-barrel"/>
</dbReference>
<protein>
    <submittedName>
        <fullName evidence="5">Transcriptional regulator</fullName>
    </submittedName>
</protein>
<evidence type="ECO:0000256" key="3">
    <source>
        <dbReference type="ARBA" id="ARBA00023163"/>
    </source>
</evidence>
<dbReference type="SUPFAM" id="SSF54909">
    <property type="entry name" value="Dimeric alpha+beta barrel"/>
    <property type="match status" value="1"/>
</dbReference>
<dbReference type="Pfam" id="PF01037">
    <property type="entry name" value="AsnC_trans_reg"/>
    <property type="match status" value="1"/>
</dbReference>
<dbReference type="EMBL" id="AP021874">
    <property type="protein sequence ID" value="BBO68341.1"/>
    <property type="molecule type" value="Genomic_DNA"/>
</dbReference>
<dbReference type="Pfam" id="PF13404">
    <property type="entry name" value="HTH_AsnC-type"/>
    <property type="match status" value="1"/>
</dbReference>
<evidence type="ECO:0000259" key="4">
    <source>
        <dbReference type="PROSITE" id="PS50956"/>
    </source>
</evidence>
<dbReference type="GO" id="GO:0005829">
    <property type="term" value="C:cytosol"/>
    <property type="evidence" value="ECO:0007669"/>
    <property type="project" value="TreeGrafter"/>
</dbReference>
<name>A0A5K7YN63_9BACT</name>
<reference evidence="5 6" key="1">
    <citation type="submission" date="2019-11" db="EMBL/GenBank/DDBJ databases">
        <title>Comparative genomics of hydrocarbon-degrading Desulfosarcina strains.</title>
        <authorList>
            <person name="Watanabe M."/>
            <person name="Kojima H."/>
            <person name="Fukui M."/>
        </authorList>
    </citation>
    <scope>NUCLEOTIDE SEQUENCE [LARGE SCALE GENOMIC DNA]</scope>
    <source>
        <strain evidence="5 6">PL12</strain>
    </source>
</reference>